<dbReference type="OrthoDB" id="9778722at2"/>
<dbReference type="Pfam" id="PF03947">
    <property type="entry name" value="Ribosomal_L2_C"/>
    <property type="match status" value="1"/>
</dbReference>
<dbReference type="PANTHER" id="PTHR13691">
    <property type="entry name" value="RIBOSOMAL PROTEIN L2"/>
    <property type="match status" value="1"/>
</dbReference>
<dbReference type="SMR" id="I0III6"/>
<dbReference type="PATRIC" id="fig|1142394.8.peg.3016"/>
<dbReference type="InterPro" id="IPR022666">
    <property type="entry name" value="Ribosomal_uL2_RNA-bd_dom"/>
</dbReference>
<dbReference type="Pfam" id="PF00181">
    <property type="entry name" value="Ribosomal_L2_N"/>
    <property type="match status" value="1"/>
</dbReference>
<dbReference type="Gene3D" id="2.30.30.30">
    <property type="match status" value="1"/>
</dbReference>
<dbReference type="RefSeq" id="WP_014438282.1">
    <property type="nucleotide sequence ID" value="NC_017080.1"/>
</dbReference>
<dbReference type="GO" id="GO:0019843">
    <property type="term" value="F:rRNA binding"/>
    <property type="evidence" value="ECO:0007669"/>
    <property type="project" value="UniProtKB-UniRule"/>
</dbReference>
<feature type="compositionally biased region" description="Basic residues" evidence="5">
    <location>
        <begin position="257"/>
        <end position="277"/>
    </location>
</feature>
<dbReference type="PANTHER" id="PTHR13691:SF5">
    <property type="entry name" value="LARGE RIBOSOMAL SUBUNIT PROTEIN UL2M"/>
    <property type="match status" value="1"/>
</dbReference>
<dbReference type="GO" id="GO:0003735">
    <property type="term" value="F:structural constituent of ribosome"/>
    <property type="evidence" value="ECO:0007669"/>
    <property type="project" value="InterPro"/>
</dbReference>
<dbReference type="SUPFAM" id="SSF50249">
    <property type="entry name" value="Nucleic acid-binding proteins"/>
    <property type="match status" value="1"/>
</dbReference>
<feature type="region of interest" description="Disordered" evidence="5">
    <location>
        <begin position="197"/>
        <end position="285"/>
    </location>
</feature>
<evidence type="ECO:0000313" key="9">
    <source>
        <dbReference type="Proteomes" id="UP000007881"/>
    </source>
</evidence>
<evidence type="ECO:0000259" key="6">
    <source>
        <dbReference type="SMART" id="SM01382"/>
    </source>
</evidence>
<dbReference type="SUPFAM" id="SSF50104">
    <property type="entry name" value="Translation proteins SH3-like domain"/>
    <property type="match status" value="1"/>
</dbReference>
<evidence type="ECO:0000256" key="3">
    <source>
        <dbReference type="ARBA" id="ARBA00023274"/>
    </source>
</evidence>
<evidence type="ECO:0000256" key="4">
    <source>
        <dbReference type="HAMAP-Rule" id="MF_01320"/>
    </source>
</evidence>
<reference evidence="8 9" key="1">
    <citation type="submission" date="2012-02" db="EMBL/GenBank/DDBJ databases">
        <title>Complete genome sequence of Phycisphaera mikurensis NBRC 102666.</title>
        <authorList>
            <person name="Ankai A."/>
            <person name="Hosoyama A."/>
            <person name="Terui Y."/>
            <person name="Sekine M."/>
            <person name="Fukai R."/>
            <person name="Kato Y."/>
            <person name="Nakamura S."/>
            <person name="Yamada-Narita S."/>
            <person name="Kawakoshi A."/>
            <person name="Fukunaga Y."/>
            <person name="Yamazaki S."/>
            <person name="Fujita N."/>
        </authorList>
    </citation>
    <scope>NUCLEOTIDE SEQUENCE [LARGE SCALE GENOMIC DNA]</scope>
    <source>
        <strain evidence="9">NBRC 102666 / KCTC 22515 / FYK2301M01</strain>
    </source>
</reference>
<dbReference type="InterPro" id="IPR012340">
    <property type="entry name" value="NA-bd_OB-fold"/>
</dbReference>
<feature type="compositionally biased region" description="Basic residues" evidence="5">
    <location>
        <begin position="210"/>
        <end position="229"/>
    </location>
</feature>
<evidence type="ECO:0000256" key="2">
    <source>
        <dbReference type="ARBA" id="ARBA00022980"/>
    </source>
</evidence>
<sequence>MAIRIYKRTSPGRRNASVNLYSEVTKTKPEKTLLEAQKKHGGRNCQGRITVQNRGGGNKQRYRRMDFSRKKLDVPGTVVGIEYDPNRSANIALIRYEDGEKRYILAPIGLTDGEVILSSAERIEPKPGNCLLLRDIPTGLNVHNIELQPGGGGQMCRAAGTYARLTNREGKWATLTFPSGETRQVSVMCRATVGQVGNTDHNKTVLGKAGKSRHLGRRPNNRGMAKNHHEHPMGGGDNKSSGNRPPAQRSGTLAKGGRTRKPGKASNKRIIRRRVSKRFGQLKLR</sequence>
<keyword evidence="4" id="KW-0699">rRNA-binding</keyword>
<dbReference type="GO" id="GO:0016740">
    <property type="term" value="F:transferase activity"/>
    <property type="evidence" value="ECO:0007669"/>
    <property type="project" value="InterPro"/>
</dbReference>
<organism evidence="8 9">
    <name type="scientific">Phycisphaera mikurensis (strain NBRC 102666 / KCTC 22515 / FYK2301M01)</name>
    <dbReference type="NCBI Taxonomy" id="1142394"/>
    <lineage>
        <taxon>Bacteria</taxon>
        <taxon>Pseudomonadati</taxon>
        <taxon>Planctomycetota</taxon>
        <taxon>Phycisphaerae</taxon>
        <taxon>Phycisphaerales</taxon>
        <taxon>Phycisphaeraceae</taxon>
        <taxon>Phycisphaera</taxon>
    </lineage>
</organism>
<dbReference type="Gene3D" id="2.40.50.140">
    <property type="entry name" value="Nucleic acid-binding proteins"/>
    <property type="match status" value="1"/>
</dbReference>
<dbReference type="InterPro" id="IPR005880">
    <property type="entry name" value="Ribosomal_uL2_bac/org-type"/>
</dbReference>
<dbReference type="SMART" id="SM01382">
    <property type="entry name" value="Ribosomal_L2_C"/>
    <property type="match status" value="1"/>
</dbReference>
<dbReference type="SMART" id="SM01383">
    <property type="entry name" value="Ribosomal_L2"/>
    <property type="match status" value="1"/>
</dbReference>
<gene>
    <name evidence="4 8" type="primary">rplB</name>
    <name evidence="8" type="ordered locus">PSMK_29150</name>
</gene>
<accession>I0III6</accession>
<dbReference type="AlphaFoldDB" id="I0III6"/>
<comment type="function">
    <text evidence="4">One of the primary rRNA binding proteins. Required for association of the 30S and 50S subunits to form the 70S ribosome, for tRNA binding and peptide bond formation. It has been suggested to have peptidyltransferase activity; this is somewhat controversial. Makes several contacts with the 16S rRNA in the 70S ribosome.</text>
</comment>
<keyword evidence="4" id="KW-0694">RNA-binding</keyword>
<dbReference type="InterPro" id="IPR014722">
    <property type="entry name" value="Rib_uL2_dom2"/>
</dbReference>
<dbReference type="HAMAP" id="MF_01320_B">
    <property type="entry name" value="Ribosomal_uL2_B"/>
    <property type="match status" value="1"/>
</dbReference>
<comment type="subunit">
    <text evidence="4">Part of the 50S ribosomal subunit. Forms a bridge to the 30S subunit in the 70S ribosome.</text>
</comment>
<dbReference type="Proteomes" id="UP000007881">
    <property type="component" value="Chromosome"/>
</dbReference>
<dbReference type="GO" id="GO:0015934">
    <property type="term" value="C:large ribosomal subunit"/>
    <property type="evidence" value="ECO:0007669"/>
    <property type="project" value="InterPro"/>
</dbReference>
<proteinExistence type="inferred from homology"/>
<dbReference type="GO" id="GO:0006412">
    <property type="term" value="P:translation"/>
    <property type="evidence" value="ECO:0007669"/>
    <property type="project" value="UniProtKB-UniRule"/>
</dbReference>
<evidence type="ECO:0000259" key="7">
    <source>
        <dbReference type="SMART" id="SM01383"/>
    </source>
</evidence>
<protein>
    <recommendedName>
        <fullName evidence="4">Large ribosomal subunit protein uL2</fullName>
    </recommendedName>
</protein>
<dbReference type="InterPro" id="IPR022669">
    <property type="entry name" value="Ribosomal_uL2_C"/>
</dbReference>
<dbReference type="InterPro" id="IPR002171">
    <property type="entry name" value="Ribosomal_uL2"/>
</dbReference>
<feature type="domain" description="Large ribosomal subunit protein uL2 C-terminal" evidence="6">
    <location>
        <begin position="125"/>
        <end position="253"/>
    </location>
</feature>
<feature type="domain" description="Large ribosomal subunit protein uL2 RNA-binding" evidence="7">
    <location>
        <begin position="42"/>
        <end position="118"/>
    </location>
</feature>
<dbReference type="Gene3D" id="4.10.950.10">
    <property type="entry name" value="Ribosomal protein L2, domain 3"/>
    <property type="match status" value="1"/>
</dbReference>
<dbReference type="HOGENOM" id="CLU_036235_2_1_0"/>
<dbReference type="InterPro" id="IPR008991">
    <property type="entry name" value="Translation_prot_SH3-like_sf"/>
</dbReference>
<dbReference type="NCBIfam" id="TIGR01171">
    <property type="entry name" value="rplB_bact"/>
    <property type="match status" value="1"/>
</dbReference>
<evidence type="ECO:0000256" key="1">
    <source>
        <dbReference type="ARBA" id="ARBA00005636"/>
    </source>
</evidence>
<evidence type="ECO:0000256" key="5">
    <source>
        <dbReference type="SAM" id="MobiDB-lite"/>
    </source>
</evidence>
<dbReference type="PIRSF" id="PIRSF002158">
    <property type="entry name" value="Ribosomal_L2"/>
    <property type="match status" value="1"/>
</dbReference>
<dbReference type="InterPro" id="IPR014726">
    <property type="entry name" value="Ribosomal_uL2_dom3"/>
</dbReference>
<dbReference type="eggNOG" id="COG0090">
    <property type="taxonomic scope" value="Bacteria"/>
</dbReference>
<dbReference type="KEGG" id="phm:PSMK_29150"/>
<evidence type="ECO:0000313" key="8">
    <source>
        <dbReference type="EMBL" id="BAM05074.1"/>
    </source>
</evidence>
<dbReference type="EMBL" id="AP012338">
    <property type="protein sequence ID" value="BAM05074.1"/>
    <property type="molecule type" value="Genomic_DNA"/>
</dbReference>
<name>I0III6_PHYMF</name>
<keyword evidence="3 4" id="KW-0687">Ribonucleoprotein</keyword>
<keyword evidence="9" id="KW-1185">Reference proteome</keyword>
<dbReference type="STRING" id="1142394.PSMK_29150"/>
<keyword evidence="2 4" id="KW-0689">Ribosomal protein</keyword>
<comment type="similarity">
    <text evidence="1 4">Belongs to the universal ribosomal protein uL2 family.</text>
</comment>
<dbReference type="FunFam" id="2.30.30.30:FF:000001">
    <property type="entry name" value="50S ribosomal protein L2"/>
    <property type="match status" value="1"/>
</dbReference>